<feature type="domain" description="Major facilitator superfamily (MFS) profile" evidence="9">
    <location>
        <begin position="25"/>
        <end position="517"/>
    </location>
</feature>
<dbReference type="Pfam" id="PF07690">
    <property type="entry name" value="MFS_1"/>
    <property type="match status" value="1"/>
</dbReference>
<keyword evidence="3" id="KW-1003">Cell membrane</keyword>
<feature type="transmembrane region" description="Helical" evidence="8">
    <location>
        <begin position="66"/>
        <end position="86"/>
    </location>
</feature>
<evidence type="ECO:0000256" key="1">
    <source>
        <dbReference type="ARBA" id="ARBA00004651"/>
    </source>
</evidence>
<dbReference type="Gene3D" id="1.20.1250.20">
    <property type="entry name" value="MFS general substrate transporter like domains"/>
    <property type="match status" value="1"/>
</dbReference>
<evidence type="ECO:0000256" key="5">
    <source>
        <dbReference type="ARBA" id="ARBA00022989"/>
    </source>
</evidence>
<feature type="transmembrane region" description="Helical" evidence="8">
    <location>
        <begin position="345"/>
        <end position="366"/>
    </location>
</feature>
<keyword evidence="4 8" id="KW-0812">Transmembrane</keyword>
<dbReference type="PRINTS" id="PR01036">
    <property type="entry name" value="TCRTETB"/>
</dbReference>
<feature type="transmembrane region" description="Helical" evidence="8">
    <location>
        <begin position="284"/>
        <end position="307"/>
    </location>
</feature>
<evidence type="ECO:0000259" key="9">
    <source>
        <dbReference type="PROSITE" id="PS50850"/>
    </source>
</evidence>
<evidence type="ECO:0000313" key="11">
    <source>
        <dbReference type="Proteomes" id="UP001165079"/>
    </source>
</evidence>
<evidence type="ECO:0000256" key="3">
    <source>
        <dbReference type="ARBA" id="ARBA00022475"/>
    </source>
</evidence>
<dbReference type="PANTHER" id="PTHR42718">
    <property type="entry name" value="MAJOR FACILITATOR SUPERFAMILY MULTIDRUG TRANSPORTER MFSC"/>
    <property type="match status" value="1"/>
</dbReference>
<organism evidence="10 11">
    <name type="scientific">Actinorhabdospora filicis</name>
    <dbReference type="NCBI Taxonomy" id="1785913"/>
    <lineage>
        <taxon>Bacteria</taxon>
        <taxon>Bacillati</taxon>
        <taxon>Actinomycetota</taxon>
        <taxon>Actinomycetes</taxon>
        <taxon>Micromonosporales</taxon>
        <taxon>Micromonosporaceae</taxon>
        <taxon>Actinorhabdospora</taxon>
    </lineage>
</organism>
<feature type="transmembrane region" description="Helical" evidence="8">
    <location>
        <begin position="152"/>
        <end position="173"/>
    </location>
</feature>
<dbReference type="NCBIfam" id="TIGR00711">
    <property type="entry name" value="efflux_EmrB"/>
    <property type="match status" value="1"/>
</dbReference>
<reference evidence="10" key="1">
    <citation type="submission" date="2023-03" db="EMBL/GenBank/DDBJ databases">
        <title>Actinorhabdospora filicis NBRC 111898.</title>
        <authorList>
            <person name="Ichikawa N."/>
            <person name="Sato H."/>
            <person name="Tonouchi N."/>
        </authorList>
    </citation>
    <scope>NUCLEOTIDE SEQUENCE</scope>
    <source>
        <strain evidence="10">NBRC 111898</strain>
    </source>
</reference>
<dbReference type="GO" id="GO:0005886">
    <property type="term" value="C:plasma membrane"/>
    <property type="evidence" value="ECO:0007669"/>
    <property type="project" value="UniProtKB-SubCell"/>
</dbReference>
<accession>A0A9W6SL88</accession>
<keyword evidence="5 8" id="KW-1133">Transmembrane helix</keyword>
<dbReference type="EMBL" id="BSTX01000001">
    <property type="protein sequence ID" value="GLZ76661.1"/>
    <property type="molecule type" value="Genomic_DNA"/>
</dbReference>
<evidence type="ECO:0000313" key="10">
    <source>
        <dbReference type="EMBL" id="GLZ76661.1"/>
    </source>
</evidence>
<dbReference type="PROSITE" id="PS50850">
    <property type="entry name" value="MFS"/>
    <property type="match status" value="1"/>
</dbReference>
<feature type="transmembrane region" description="Helical" evidence="8">
    <location>
        <begin position="245"/>
        <end position="263"/>
    </location>
</feature>
<feature type="transmembrane region" description="Helical" evidence="8">
    <location>
        <begin position="23"/>
        <end position="46"/>
    </location>
</feature>
<keyword evidence="2" id="KW-0813">Transport</keyword>
<protein>
    <submittedName>
        <fullName evidence="10">MFS transporter</fullName>
    </submittedName>
</protein>
<evidence type="ECO:0000256" key="8">
    <source>
        <dbReference type="SAM" id="Phobius"/>
    </source>
</evidence>
<gene>
    <name evidence="10" type="ORF">Afil01_14680</name>
</gene>
<dbReference type="PANTHER" id="PTHR42718:SF42">
    <property type="entry name" value="EXPORT PROTEIN"/>
    <property type="match status" value="1"/>
</dbReference>
<proteinExistence type="predicted"/>
<evidence type="ECO:0000256" key="7">
    <source>
        <dbReference type="SAM" id="MobiDB-lite"/>
    </source>
</evidence>
<name>A0A9W6SL88_9ACTN</name>
<dbReference type="RefSeq" id="WP_285661826.1">
    <property type="nucleotide sequence ID" value="NZ_BSTX01000001.1"/>
</dbReference>
<comment type="caution">
    <text evidence="10">The sequence shown here is derived from an EMBL/GenBank/DDBJ whole genome shotgun (WGS) entry which is preliminary data.</text>
</comment>
<evidence type="ECO:0000256" key="6">
    <source>
        <dbReference type="ARBA" id="ARBA00023136"/>
    </source>
</evidence>
<keyword evidence="11" id="KW-1185">Reference proteome</keyword>
<dbReference type="Gene3D" id="1.20.1720.10">
    <property type="entry name" value="Multidrug resistance protein D"/>
    <property type="match status" value="1"/>
</dbReference>
<dbReference type="InterPro" id="IPR011701">
    <property type="entry name" value="MFS"/>
</dbReference>
<feature type="region of interest" description="Disordered" evidence="7">
    <location>
        <begin position="516"/>
        <end position="535"/>
    </location>
</feature>
<comment type="subcellular location">
    <subcellularLocation>
        <location evidence="1">Cell membrane</location>
        <topology evidence="1">Multi-pass membrane protein</topology>
    </subcellularLocation>
</comment>
<dbReference type="SUPFAM" id="SSF103473">
    <property type="entry name" value="MFS general substrate transporter"/>
    <property type="match status" value="1"/>
</dbReference>
<feature type="transmembrane region" description="Helical" evidence="8">
    <location>
        <begin position="313"/>
        <end position="333"/>
    </location>
</feature>
<evidence type="ECO:0000256" key="4">
    <source>
        <dbReference type="ARBA" id="ARBA00022692"/>
    </source>
</evidence>
<dbReference type="GO" id="GO:0022857">
    <property type="term" value="F:transmembrane transporter activity"/>
    <property type="evidence" value="ECO:0007669"/>
    <property type="project" value="InterPro"/>
</dbReference>
<dbReference type="Proteomes" id="UP001165079">
    <property type="component" value="Unassembled WGS sequence"/>
</dbReference>
<sequence length="535" mass="55594">MSRDASAPPSPAEAPMGGHPRRWAILGVLVVSLLVVVLDNTVLNVAMKTIADPDAGIGASQSELAWSINSYTLVFAGLLFTFGVLGDRIGRRIMLVGGMVVFGLTSLASAFADTPTQLIWFRAGMGIGAAAILPATLSIISNVFDPRERGKAIGLWAGAVGLGAAIGPVLGGFLLEHFWWGSVFLINVPVVVIGIIAIFMLVPESKDPKPAKLDVVGVLLSIIGLTLLTYGIIEGGDSGDWGQLKVWGTLAGSVVVLVAFVLYERKIPNPALDVTLFRNRMFAGATGTIGLVFFAAMGLMFFFAFYLQAVRQLSPIQTGLLFVPFAAAQLIFAPRSAAMVKKYGARAVSSVGMLIVTASFLVYFTFGTDTPMWLVAVMFFVQGAGMANVMPPATEAVQASVPREKAGVGSAVSNTIRQVGGALGVAVLGSVLSQIYRDKIGPTLDSVPNLSAEAHEAASSSIMGTYGVVEHSGGAADALIAPANDAFISAMHTTTLAAAVIAFIGVIVSWTLLPGKRGGGSQAEAPAAEPVLMEA</sequence>
<dbReference type="InterPro" id="IPR036259">
    <property type="entry name" value="MFS_trans_sf"/>
</dbReference>
<dbReference type="CDD" id="cd17321">
    <property type="entry name" value="MFS_MMR_MDR_like"/>
    <property type="match status" value="1"/>
</dbReference>
<feature type="transmembrane region" description="Helical" evidence="8">
    <location>
        <begin position="496"/>
        <end position="513"/>
    </location>
</feature>
<feature type="transmembrane region" description="Helical" evidence="8">
    <location>
        <begin position="213"/>
        <end position="233"/>
    </location>
</feature>
<dbReference type="AlphaFoldDB" id="A0A9W6SL88"/>
<feature type="transmembrane region" description="Helical" evidence="8">
    <location>
        <begin position="179"/>
        <end position="201"/>
    </location>
</feature>
<dbReference type="InterPro" id="IPR004638">
    <property type="entry name" value="EmrB-like"/>
</dbReference>
<evidence type="ECO:0000256" key="2">
    <source>
        <dbReference type="ARBA" id="ARBA00022448"/>
    </source>
</evidence>
<dbReference type="InterPro" id="IPR020846">
    <property type="entry name" value="MFS_dom"/>
</dbReference>
<keyword evidence="6 8" id="KW-0472">Membrane</keyword>
<feature type="transmembrane region" description="Helical" evidence="8">
    <location>
        <begin position="118"/>
        <end position="140"/>
    </location>
</feature>
<feature type="transmembrane region" description="Helical" evidence="8">
    <location>
        <begin position="93"/>
        <end position="112"/>
    </location>
</feature>